<protein>
    <submittedName>
        <fullName evidence="7">Starch-binding protein SusD</fullName>
    </submittedName>
</protein>
<comment type="caution">
    <text evidence="7">The sequence shown here is derived from an EMBL/GenBank/DDBJ whole genome shotgun (WGS) entry which is preliminary data.</text>
</comment>
<organism evidence="7">
    <name type="scientific">bioreactor metagenome</name>
    <dbReference type="NCBI Taxonomy" id="1076179"/>
    <lineage>
        <taxon>unclassified sequences</taxon>
        <taxon>metagenomes</taxon>
        <taxon>ecological metagenomes</taxon>
    </lineage>
</organism>
<evidence type="ECO:0000256" key="1">
    <source>
        <dbReference type="ARBA" id="ARBA00004442"/>
    </source>
</evidence>
<keyword evidence="2" id="KW-0732">Signal</keyword>
<dbReference type="InterPro" id="IPR033985">
    <property type="entry name" value="SusD-like_N"/>
</dbReference>
<evidence type="ECO:0000256" key="2">
    <source>
        <dbReference type="ARBA" id="ARBA00022729"/>
    </source>
</evidence>
<gene>
    <name evidence="7" type="primary">susD_1</name>
    <name evidence="7" type="ORF">SDC9_01257</name>
</gene>
<dbReference type="GO" id="GO:0009279">
    <property type="term" value="C:cell outer membrane"/>
    <property type="evidence" value="ECO:0007669"/>
    <property type="project" value="UniProtKB-SubCell"/>
</dbReference>
<name>A0A644SMC2_9ZZZZ</name>
<evidence type="ECO:0000256" key="3">
    <source>
        <dbReference type="ARBA" id="ARBA00023136"/>
    </source>
</evidence>
<evidence type="ECO:0000259" key="6">
    <source>
        <dbReference type="Pfam" id="PF14322"/>
    </source>
</evidence>
<feature type="domain" description="RagB/SusD" evidence="5">
    <location>
        <begin position="374"/>
        <end position="533"/>
    </location>
</feature>
<dbReference type="Gene3D" id="1.10.3780.10">
    <property type="entry name" value="SusD-like"/>
    <property type="match status" value="1"/>
</dbReference>
<dbReference type="SUPFAM" id="SSF48452">
    <property type="entry name" value="TPR-like"/>
    <property type="match status" value="1"/>
</dbReference>
<dbReference type="Gene3D" id="1.25.40.10">
    <property type="entry name" value="Tetratricopeptide repeat domain"/>
    <property type="match status" value="1"/>
</dbReference>
<dbReference type="Gene3D" id="1.25.40.390">
    <property type="match status" value="1"/>
</dbReference>
<reference evidence="7" key="1">
    <citation type="submission" date="2019-08" db="EMBL/GenBank/DDBJ databases">
        <authorList>
            <person name="Kucharzyk K."/>
            <person name="Murdoch R.W."/>
            <person name="Higgins S."/>
            <person name="Loffler F."/>
        </authorList>
    </citation>
    <scope>NUCLEOTIDE SEQUENCE</scope>
</reference>
<keyword evidence="3" id="KW-0472">Membrane</keyword>
<evidence type="ECO:0000259" key="5">
    <source>
        <dbReference type="Pfam" id="PF07980"/>
    </source>
</evidence>
<dbReference type="Pfam" id="PF07980">
    <property type="entry name" value="SusD_RagB"/>
    <property type="match status" value="1"/>
</dbReference>
<dbReference type="InterPro" id="IPR012944">
    <property type="entry name" value="SusD_RagB_dom"/>
</dbReference>
<dbReference type="AlphaFoldDB" id="A0A644SMC2"/>
<dbReference type="InterPro" id="IPR011990">
    <property type="entry name" value="TPR-like_helical_dom_sf"/>
</dbReference>
<dbReference type="CDD" id="cd08977">
    <property type="entry name" value="SusD"/>
    <property type="match status" value="1"/>
</dbReference>
<feature type="domain" description="SusD-like N-terminal" evidence="6">
    <location>
        <begin position="104"/>
        <end position="251"/>
    </location>
</feature>
<evidence type="ECO:0000256" key="4">
    <source>
        <dbReference type="ARBA" id="ARBA00023237"/>
    </source>
</evidence>
<dbReference type="PROSITE" id="PS51257">
    <property type="entry name" value="PROKAR_LIPOPROTEIN"/>
    <property type="match status" value="1"/>
</dbReference>
<keyword evidence="4" id="KW-0998">Cell outer membrane</keyword>
<sequence>MKTNKINIKAIVGTLSLALFFSLSSCTKDLERTPIIETTGDAIFSDFNNYPNALAKLYGGLAHGGQEAGGGGADISGIDGNFSQYTRQLFTLQVLPTDEAVIAWNDGTLQTIHKMTWDSSNEFVAAMYYRIYTEIAFCNEFLRNTTDAKLTANNITGTNLTEAKYMRAEARFLRAQSYYHALDLFGNVPFVDETYLPGSPTPPKRIVRAELYKFVESELLAVANELKDPKTNEYGRADKAAAWTLLARLYLNAEVYAGTPKYADVITYTQKVINAGYGLKSKYGDLFLADNHLNNPEVIMPVAFDGVHIKTYGGTTYLVHAAVGGKMPASEFGINGGWGGLRTTKAYVNLFGGAGTNDKRGNFYTNGQTLEINDLSNFADGYAFVKFKNVTSTGAEGSDGPAKGSGNFVDADIPLYRLADVYLMYAEAVLRGGGGSATTALAYVNDLRVRAGATPVTSINRDFILDERARELGWEMTRRTDLIRYGKFTTAAYLWPWKGGVKEGQAVGDYRNLYPIPAKDIVANPNLVQNPGY</sequence>
<evidence type="ECO:0000313" key="7">
    <source>
        <dbReference type="EMBL" id="MPL55775.1"/>
    </source>
</evidence>
<dbReference type="Pfam" id="PF14322">
    <property type="entry name" value="SusD-like_3"/>
    <property type="match status" value="1"/>
</dbReference>
<proteinExistence type="predicted"/>
<accession>A0A644SMC2</accession>
<dbReference type="EMBL" id="VSSQ01000002">
    <property type="protein sequence ID" value="MPL55775.1"/>
    <property type="molecule type" value="Genomic_DNA"/>
</dbReference>
<comment type="subcellular location">
    <subcellularLocation>
        <location evidence="1">Cell outer membrane</location>
    </subcellularLocation>
</comment>